<sequence>MVSTPRTPRLKLQSQSHLNLRRGTWANLLDTKTVGMFAGITLLFNNMTGSAIAQTPQIFQQCGGLVTSCAFIVFAIICTLCSLFIGIVEYATLVNFYFGPSSHVVAQFFLYGASVSQSVASIVMVSQAVDSLLLATVKATCGISLMNGPHAICVTADAVGGIFPPMRDFDVVLSFGYLLVFVFAVPLSFMDMKDNVKVQTATFMLTYLVFTGWIVHSIISGLNHSYVPAVSDSVSANLAGLIGISMLNFPFIQTVPTWVNLKQHIVNVQYTLWISTSLATTSYILIGLFVGSSFDFSLPGATIISVLSNSVMGKVTGLLFSIFILGPSIPPFSIMAHGNLVQNFGFNSSYKIYYCKLFTHGLPWLIAMPVMRGQSVSSFNVWTSLLFVSVANFIIPFVIYMRACEFRGKYNHLRELSDNQLNLLKKIHCQSKSINAFIDNYPAIREHIIKTRLGTMGEADTSTQNDLPLAVELKEASIHLEEAVKTSSDTLNGLEQTEVIVQVIEDTASGRASVCNSVSASLPHIMLNSSQVLVSPLSHNHTTRENNFNVAFSSNSLAVPSIASVRSSLSHHEMGSMTDVQANNNNRSSPHLASSIAKYSPSIENILATIDPQLLDDVPDPEYSNHLASDSEDFDDIMSDEECARVRSKLNKLYGVPQGTLRFGSRDDLSSGSVAQRQRSNNESLNINSGNSPSVSKRSPFSGFTGLGMGFMSSSNEVDRDRQSIPRRPSNKIPRSPKSRFDSLDRRIQSIPEIYETPNRLPRRHTSNSFDLTPRSLRSVNFKDDAAPPAANISAPGIAVVEPIEVAVSPPSKSTPEIHDISRQPGHMNRLGPPSVSFANLNEFQSHIRAPARETNVSAPQTPMGHAKQAPHEVNPRRYPSDLLRLKFLPDRVQSFFSQTRSNSLKELDVRSSVSTSPCRDRDSVAYQHKQLEMSGTFQRTAEPDMLGTPARQSNQSSKLSTPNRTLNLWLKNTFIDILFPPDEADKADEGMETVEQLGKEDDYPDSIRALSGGEDMFPGGSTEKVTLNISADQITAYGFGSSRKSIQLPVHPAFVCPAFQAIPAWVCFRGKTVAFLCAAVTSAAVVLGIVLQVQAVLLKP</sequence>
<feature type="compositionally biased region" description="Polar residues" evidence="1">
    <location>
        <begin position="670"/>
        <end position="699"/>
    </location>
</feature>
<keyword evidence="2" id="KW-1133">Transmembrane helix</keyword>
<feature type="transmembrane region" description="Helical" evidence="2">
    <location>
        <begin position="311"/>
        <end position="330"/>
    </location>
</feature>
<organism evidence="3 4">
    <name type="scientific">Chytriomyces confervae</name>
    <dbReference type="NCBI Taxonomy" id="246404"/>
    <lineage>
        <taxon>Eukaryota</taxon>
        <taxon>Fungi</taxon>
        <taxon>Fungi incertae sedis</taxon>
        <taxon>Chytridiomycota</taxon>
        <taxon>Chytridiomycota incertae sedis</taxon>
        <taxon>Chytridiomycetes</taxon>
        <taxon>Chytridiales</taxon>
        <taxon>Chytriomycetaceae</taxon>
        <taxon>Chytriomyces</taxon>
    </lineage>
</organism>
<feature type="transmembrane region" description="Helical" evidence="2">
    <location>
        <begin position="108"/>
        <end position="129"/>
    </location>
</feature>
<feature type="transmembrane region" description="Helical" evidence="2">
    <location>
        <begin position="171"/>
        <end position="189"/>
    </location>
</feature>
<feature type="transmembrane region" description="Helical" evidence="2">
    <location>
        <begin position="272"/>
        <end position="290"/>
    </location>
</feature>
<feature type="transmembrane region" description="Helical" evidence="2">
    <location>
        <begin position="201"/>
        <end position="222"/>
    </location>
</feature>
<dbReference type="PANTHER" id="PTHR16189:SF3">
    <property type="entry name" value="AMINO ACID TRANSPORTER TRANSMEMBRANE DOMAIN-CONTAINING PROTEIN"/>
    <property type="match status" value="1"/>
</dbReference>
<dbReference type="AlphaFoldDB" id="A0A507FFJ5"/>
<dbReference type="OrthoDB" id="294541at2759"/>
<feature type="transmembrane region" description="Helical" evidence="2">
    <location>
        <begin position="379"/>
        <end position="401"/>
    </location>
</feature>
<feature type="compositionally biased region" description="Polar residues" evidence="1">
    <location>
        <begin position="951"/>
        <end position="962"/>
    </location>
</feature>
<evidence type="ECO:0000256" key="1">
    <source>
        <dbReference type="SAM" id="MobiDB-lite"/>
    </source>
</evidence>
<gene>
    <name evidence="3" type="ORF">CcCBS67573_g04657</name>
</gene>
<evidence type="ECO:0008006" key="5">
    <source>
        <dbReference type="Google" id="ProtNLM"/>
    </source>
</evidence>
<keyword evidence="4" id="KW-1185">Reference proteome</keyword>
<feature type="transmembrane region" description="Helical" evidence="2">
    <location>
        <begin position="34"/>
        <end position="53"/>
    </location>
</feature>
<name>A0A507FFJ5_9FUNG</name>
<feature type="transmembrane region" description="Helical" evidence="2">
    <location>
        <begin position="350"/>
        <end position="367"/>
    </location>
</feature>
<evidence type="ECO:0000313" key="4">
    <source>
        <dbReference type="Proteomes" id="UP000320333"/>
    </source>
</evidence>
<feature type="region of interest" description="Disordered" evidence="1">
    <location>
        <begin position="935"/>
        <end position="962"/>
    </location>
</feature>
<feature type="transmembrane region" description="Helical" evidence="2">
    <location>
        <begin position="1074"/>
        <end position="1099"/>
    </location>
</feature>
<feature type="region of interest" description="Disordered" evidence="1">
    <location>
        <begin position="661"/>
        <end position="742"/>
    </location>
</feature>
<comment type="caution">
    <text evidence="3">The sequence shown here is derived from an EMBL/GenBank/DDBJ whole genome shotgun (WGS) entry which is preliminary data.</text>
</comment>
<reference evidence="3 4" key="1">
    <citation type="journal article" date="2019" name="Sci. Rep.">
        <title>Comparative genomics of chytrid fungi reveal insights into the obligate biotrophic and pathogenic lifestyle of Synchytrium endobioticum.</title>
        <authorList>
            <person name="van de Vossenberg B.T.L.H."/>
            <person name="Warris S."/>
            <person name="Nguyen H.D.T."/>
            <person name="van Gent-Pelzer M.P.E."/>
            <person name="Joly D.L."/>
            <person name="van de Geest H.C."/>
            <person name="Bonants P.J.M."/>
            <person name="Smith D.S."/>
            <person name="Levesque C.A."/>
            <person name="van der Lee T.A.J."/>
        </authorList>
    </citation>
    <scope>NUCLEOTIDE SEQUENCE [LARGE SCALE GENOMIC DNA]</scope>
    <source>
        <strain evidence="3 4">CBS 675.73</strain>
    </source>
</reference>
<feature type="transmembrane region" description="Helical" evidence="2">
    <location>
        <begin position="234"/>
        <end position="252"/>
    </location>
</feature>
<accession>A0A507FFJ5</accession>
<evidence type="ECO:0000256" key="2">
    <source>
        <dbReference type="SAM" id="Phobius"/>
    </source>
</evidence>
<keyword evidence="2" id="KW-0812">Transmembrane</keyword>
<feature type="region of interest" description="Disordered" evidence="1">
    <location>
        <begin position="855"/>
        <end position="876"/>
    </location>
</feature>
<dbReference type="EMBL" id="QEAP01000146">
    <property type="protein sequence ID" value="TPX74068.1"/>
    <property type="molecule type" value="Genomic_DNA"/>
</dbReference>
<protein>
    <recommendedName>
        <fullName evidence="5">Amino acid transporter transmembrane domain-containing protein</fullName>
    </recommendedName>
</protein>
<feature type="transmembrane region" description="Helical" evidence="2">
    <location>
        <begin position="65"/>
        <end position="88"/>
    </location>
</feature>
<proteinExistence type="predicted"/>
<keyword evidence="2" id="KW-0472">Membrane</keyword>
<evidence type="ECO:0000313" key="3">
    <source>
        <dbReference type="EMBL" id="TPX74068.1"/>
    </source>
</evidence>
<dbReference type="STRING" id="246404.A0A507FFJ5"/>
<dbReference type="Proteomes" id="UP000320333">
    <property type="component" value="Unassembled WGS sequence"/>
</dbReference>
<dbReference type="PANTHER" id="PTHR16189">
    <property type="entry name" value="TRANSMEMBRANE PROTEIN 104-RELATED"/>
    <property type="match status" value="1"/>
</dbReference>